<feature type="transmembrane region" description="Helical" evidence="5">
    <location>
        <begin position="287"/>
        <end position="304"/>
    </location>
</feature>
<dbReference type="GO" id="GO:0016020">
    <property type="term" value="C:membrane"/>
    <property type="evidence" value="ECO:0007669"/>
    <property type="project" value="UniProtKB-SubCell"/>
</dbReference>
<dbReference type="AlphaFoldDB" id="A0A934QF56"/>
<feature type="transmembrane region" description="Helical" evidence="5">
    <location>
        <begin position="198"/>
        <end position="216"/>
    </location>
</feature>
<accession>A0A934QF56</accession>
<dbReference type="InterPro" id="IPR050638">
    <property type="entry name" value="AA-Vitamin_Transporters"/>
</dbReference>
<dbReference type="EMBL" id="NRRE01000006">
    <property type="protein sequence ID" value="MBK1695718.1"/>
    <property type="molecule type" value="Genomic_DNA"/>
</dbReference>
<feature type="transmembrane region" description="Helical" evidence="5">
    <location>
        <begin position="29"/>
        <end position="50"/>
    </location>
</feature>
<reference evidence="7" key="1">
    <citation type="submission" date="2017-08" db="EMBL/GenBank/DDBJ databases">
        <authorList>
            <person name="Imhoff J.F."/>
            <person name="Rahn T."/>
            <person name="Kuenzel S."/>
            <person name="Neulinger S.C."/>
        </authorList>
    </citation>
    <scope>NUCLEOTIDE SEQUENCE</scope>
    <source>
        <strain evidence="7">DSM 9154</strain>
    </source>
</reference>
<evidence type="ECO:0000256" key="5">
    <source>
        <dbReference type="SAM" id="Phobius"/>
    </source>
</evidence>
<name>A0A934QF56_9PROT</name>
<dbReference type="InterPro" id="IPR037185">
    <property type="entry name" value="EmrE-like"/>
</dbReference>
<evidence type="ECO:0000259" key="6">
    <source>
        <dbReference type="Pfam" id="PF00892"/>
    </source>
</evidence>
<comment type="subcellular location">
    <subcellularLocation>
        <location evidence="1">Membrane</location>
        <topology evidence="1">Multi-pass membrane protein</topology>
    </subcellularLocation>
</comment>
<evidence type="ECO:0000256" key="2">
    <source>
        <dbReference type="ARBA" id="ARBA00022692"/>
    </source>
</evidence>
<evidence type="ECO:0000256" key="3">
    <source>
        <dbReference type="ARBA" id="ARBA00022989"/>
    </source>
</evidence>
<keyword evidence="2 5" id="KW-0812">Transmembrane</keyword>
<evidence type="ECO:0000256" key="4">
    <source>
        <dbReference type="ARBA" id="ARBA00023136"/>
    </source>
</evidence>
<evidence type="ECO:0000313" key="8">
    <source>
        <dbReference type="Proteomes" id="UP000778970"/>
    </source>
</evidence>
<evidence type="ECO:0000313" key="7">
    <source>
        <dbReference type="EMBL" id="MBK1695718.1"/>
    </source>
</evidence>
<protein>
    <recommendedName>
        <fullName evidence="6">EamA domain-containing protein</fullName>
    </recommendedName>
</protein>
<feature type="domain" description="EamA" evidence="6">
    <location>
        <begin position="30"/>
        <end position="157"/>
    </location>
</feature>
<dbReference type="InterPro" id="IPR000620">
    <property type="entry name" value="EamA_dom"/>
</dbReference>
<proteinExistence type="predicted"/>
<feature type="transmembrane region" description="Helical" evidence="5">
    <location>
        <begin position="168"/>
        <end position="186"/>
    </location>
</feature>
<dbReference type="Proteomes" id="UP000778970">
    <property type="component" value="Unassembled WGS sequence"/>
</dbReference>
<feature type="domain" description="EamA" evidence="6">
    <location>
        <begin position="170"/>
        <end position="304"/>
    </location>
</feature>
<sequence>MVRTAAARDNSGRRRPYPLVCAPMAPRDLLSVILIMAVFGSAYVVGKLGVGHFPPFAFAALRSAILALALIPLFRFELPDRTRWPALAGFCLTMGTAVYAAMYLALMLTHTVAPIIIGTQLSVPFAVLLGLLVLKEPVGWATWIAILAAFSGVVVIAFDPALVNDLPALGAIAVSAFSYALATMFARALRGVSAFAMNGWMAISAILPLGLLSLMFEDGQWQAIRTAGWLQWGVLLHSALVVSLVGHVWMFSLYRRYAVATVIPFYVLMPVFGVAMSQLVFAETPTLQTWIGGAIVLAATYAVNRITTRDRETRVARAR</sequence>
<feature type="transmembrane region" description="Helical" evidence="5">
    <location>
        <begin position="141"/>
        <end position="162"/>
    </location>
</feature>
<feature type="transmembrane region" description="Helical" evidence="5">
    <location>
        <begin position="56"/>
        <end position="74"/>
    </location>
</feature>
<feature type="transmembrane region" description="Helical" evidence="5">
    <location>
        <begin position="112"/>
        <end position="134"/>
    </location>
</feature>
<comment type="caution">
    <text evidence="7">The sequence shown here is derived from an EMBL/GenBank/DDBJ whole genome shotgun (WGS) entry which is preliminary data.</text>
</comment>
<keyword evidence="3 5" id="KW-1133">Transmembrane helix</keyword>
<feature type="transmembrane region" description="Helical" evidence="5">
    <location>
        <begin position="257"/>
        <end position="281"/>
    </location>
</feature>
<feature type="transmembrane region" description="Helical" evidence="5">
    <location>
        <begin position="86"/>
        <end position="106"/>
    </location>
</feature>
<dbReference type="PANTHER" id="PTHR32322">
    <property type="entry name" value="INNER MEMBRANE TRANSPORTER"/>
    <property type="match status" value="1"/>
</dbReference>
<dbReference type="PANTHER" id="PTHR32322:SF9">
    <property type="entry name" value="AMINO-ACID METABOLITE EFFLUX PUMP-RELATED"/>
    <property type="match status" value="1"/>
</dbReference>
<keyword evidence="4 5" id="KW-0472">Membrane</keyword>
<gene>
    <name evidence="7" type="ORF">CKO21_00460</name>
</gene>
<reference evidence="7" key="2">
    <citation type="journal article" date="2020" name="Microorganisms">
        <title>Osmotic Adaptation and Compatible Solute Biosynthesis of Phototrophic Bacteria as Revealed from Genome Analyses.</title>
        <authorList>
            <person name="Imhoff J.F."/>
            <person name="Rahn T."/>
            <person name="Kunzel S."/>
            <person name="Keller A."/>
            <person name="Neulinger S.C."/>
        </authorList>
    </citation>
    <scope>NUCLEOTIDE SEQUENCE</scope>
    <source>
        <strain evidence="7">DSM 9154</strain>
    </source>
</reference>
<evidence type="ECO:0000256" key="1">
    <source>
        <dbReference type="ARBA" id="ARBA00004141"/>
    </source>
</evidence>
<dbReference type="Pfam" id="PF00892">
    <property type="entry name" value="EamA"/>
    <property type="match status" value="2"/>
</dbReference>
<dbReference type="SUPFAM" id="SSF103481">
    <property type="entry name" value="Multidrug resistance efflux transporter EmrE"/>
    <property type="match status" value="2"/>
</dbReference>
<keyword evidence="8" id="KW-1185">Reference proteome</keyword>
<organism evidence="7 8">
    <name type="scientific">Rhodovibrio salinarum</name>
    <dbReference type="NCBI Taxonomy" id="1087"/>
    <lineage>
        <taxon>Bacteria</taxon>
        <taxon>Pseudomonadati</taxon>
        <taxon>Pseudomonadota</taxon>
        <taxon>Alphaproteobacteria</taxon>
        <taxon>Rhodospirillales</taxon>
        <taxon>Rhodovibrionaceae</taxon>
        <taxon>Rhodovibrio</taxon>
    </lineage>
</organism>
<feature type="transmembrane region" description="Helical" evidence="5">
    <location>
        <begin position="228"/>
        <end position="250"/>
    </location>
</feature>